<accession>A0A439DC14</accession>
<feature type="region of interest" description="Disordered" evidence="2">
    <location>
        <begin position="749"/>
        <end position="801"/>
    </location>
</feature>
<dbReference type="InterPro" id="IPR057218">
    <property type="entry name" value="DUF7896"/>
</dbReference>
<feature type="coiled-coil region" evidence="1">
    <location>
        <begin position="900"/>
        <end position="948"/>
    </location>
</feature>
<feature type="compositionally biased region" description="Polar residues" evidence="2">
    <location>
        <begin position="1013"/>
        <end position="1026"/>
    </location>
</feature>
<feature type="region of interest" description="Disordered" evidence="2">
    <location>
        <begin position="689"/>
        <end position="709"/>
    </location>
</feature>
<evidence type="ECO:0000313" key="5">
    <source>
        <dbReference type="Proteomes" id="UP000286045"/>
    </source>
</evidence>
<comment type="caution">
    <text evidence="4">The sequence shown here is derived from an EMBL/GenBank/DDBJ whole genome shotgun (WGS) entry which is preliminary data.</text>
</comment>
<dbReference type="Pfam" id="PF25438">
    <property type="entry name" value="DUF7896"/>
    <property type="match status" value="1"/>
</dbReference>
<dbReference type="STRING" id="363999.A0A439DC14"/>
<evidence type="ECO:0000256" key="2">
    <source>
        <dbReference type="SAM" id="MobiDB-lite"/>
    </source>
</evidence>
<evidence type="ECO:0000313" key="4">
    <source>
        <dbReference type="EMBL" id="RWA11944.1"/>
    </source>
</evidence>
<protein>
    <recommendedName>
        <fullName evidence="3">DUF7896 domain-containing protein</fullName>
    </recommendedName>
</protein>
<gene>
    <name evidence="4" type="ORF">EKO27_g3170</name>
</gene>
<evidence type="ECO:0000259" key="3">
    <source>
        <dbReference type="Pfam" id="PF25438"/>
    </source>
</evidence>
<dbReference type="PANTHER" id="PTHR42031:SF1">
    <property type="entry name" value="KEY LIME PATHOGENICITY PROTEIN"/>
    <property type="match status" value="1"/>
</dbReference>
<feature type="region of interest" description="Disordered" evidence="2">
    <location>
        <begin position="266"/>
        <end position="307"/>
    </location>
</feature>
<feature type="compositionally biased region" description="Acidic residues" evidence="2">
    <location>
        <begin position="271"/>
        <end position="290"/>
    </location>
</feature>
<sequence length="1034" mass="114894">MTEVKASFPESSSVTTFLRANLPGSRFRAKLAAIGKEAKPYHMPRIAETILVTAADTEESKDLATGADAACASSQTETDSGYGTTAFDRDASEATERAKTALTFSRKPVPQQFLNRLLDIRALFAESLLDVTVSAKQRPTKGASMKLKYANHDDSIYLVIQCDKRDKKRMGKFFAQSHVKETIGDDITVHITTGLRQLATQELKVYGESLGIPFPGSMIRIEGNHGSSMATLGGVISVVKEGRIVLYGLTASHALARLVDHSNQPWRDIENESDTTYDSDESCDSSEDGQSEVFPGAHYDRPTGAPLEPAYQIGSITEHSLQSTSSTNHDWALIELHPSQTFSNLVAIQFHSKPDNLAYSCALTFMPLRSTPIQSLVNVIIPTSRGNQRGTLTSSTSSLLVAPGREFVETHDVVMDDGFSLQPGDSGSWVVHEETGEVYGHVVSIDMFGEAYVMPFNHTLRDIQAHLHADHVGLPQQPEKATEIWRSTAQTEEHPELLKKSDVVNQQMTKESRGWSDELPPSTDVLATIIADMEAPLMGSMNHPRSISSDTFDSGYVTDPQQWQLVHQMDNACAPISPPSPSTEGSPARVESKKGKAKSVQLKHQKVFCDQCDDRPEGFRDRHELQRHREAKHPGAVKKFICVHPSINGFKVITPIVHPLEKCRACKERKQYSAYYYAVAHLRRAHFRERPSRPKGKSTAIAAFGRDPRSGPPIQELKGWIKEVWVDSIDPVFPDVKEKSNVIMETKNYEQEETDTEDGIRKINTDNDDGNNRPDTESVVEPVDEVSKPPVPLPPTSYESRVKFSSLPPAWSDIRKQAGARFYDSGIGSSSSEYTSSTSGYDERVVARDRNTNTQSNVDAPRGALSDAIGDDNYWKNRYLMKTNGQIEIRRNVEDLGALNRDARKTANTIHNRLERMEESMERRDLALEVANKRIADLESELSMWRERYGYLRGLYESVKHSTDGSVMPGESEGFGEHLQGHGRRAIPRRQIVNPKPQVANPKLIGRDRLNPSAVQPKTRNVTWGLSANDPVGP</sequence>
<feature type="region of interest" description="Disordered" evidence="2">
    <location>
        <begin position="573"/>
        <end position="597"/>
    </location>
</feature>
<dbReference type="Proteomes" id="UP000286045">
    <property type="component" value="Unassembled WGS sequence"/>
</dbReference>
<dbReference type="EMBL" id="RYZI01000065">
    <property type="protein sequence ID" value="RWA11944.1"/>
    <property type="molecule type" value="Genomic_DNA"/>
</dbReference>
<keyword evidence="1" id="KW-0175">Coiled coil</keyword>
<keyword evidence="5" id="KW-1185">Reference proteome</keyword>
<reference evidence="4 5" key="1">
    <citation type="submission" date="2018-12" db="EMBL/GenBank/DDBJ databases">
        <title>Draft genome sequence of Xylaria grammica IHI A82.</title>
        <authorList>
            <person name="Buettner E."/>
            <person name="Kellner H."/>
        </authorList>
    </citation>
    <scope>NUCLEOTIDE SEQUENCE [LARGE SCALE GENOMIC DNA]</scope>
    <source>
        <strain evidence="4 5">IHI A82</strain>
    </source>
</reference>
<dbReference type="AlphaFoldDB" id="A0A439DC14"/>
<evidence type="ECO:0000256" key="1">
    <source>
        <dbReference type="SAM" id="Coils"/>
    </source>
</evidence>
<proteinExistence type="predicted"/>
<dbReference type="PANTHER" id="PTHR42031">
    <property type="entry name" value="KEY LIME PATHOGENICITY PROTEIN"/>
    <property type="match status" value="1"/>
</dbReference>
<feature type="region of interest" description="Disordered" evidence="2">
    <location>
        <begin position="1008"/>
        <end position="1034"/>
    </location>
</feature>
<feature type="compositionally biased region" description="Basic and acidic residues" evidence="2">
    <location>
        <begin position="758"/>
        <end position="776"/>
    </location>
</feature>
<organism evidence="4 5">
    <name type="scientific">Xylaria grammica</name>
    <dbReference type="NCBI Taxonomy" id="363999"/>
    <lineage>
        <taxon>Eukaryota</taxon>
        <taxon>Fungi</taxon>
        <taxon>Dikarya</taxon>
        <taxon>Ascomycota</taxon>
        <taxon>Pezizomycotina</taxon>
        <taxon>Sordariomycetes</taxon>
        <taxon>Xylariomycetidae</taxon>
        <taxon>Xylariales</taxon>
        <taxon>Xylariaceae</taxon>
        <taxon>Xylaria</taxon>
    </lineage>
</organism>
<name>A0A439DC14_9PEZI</name>
<feature type="domain" description="DUF7896" evidence="3">
    <location>
        <begin position="637"/>
        <end position="724"/>
    </location>
</feature>